<dbReference type="AlphaFoldDB" id="A0A9X0A2D5"/>
<gene>
    <name evidence="1" type="ORF">OS493_013533</name>
</gene>
<protein>
    <submittedName>
        <fullName evidence="1">Uncharacterized protein</fullName>
    </submittedName>
</protein>
<name>A0A9X0A2D5_9CNID</name>
<evidence type="ECO:0000313" key="1">
    <source>
        <dbReference type="EMBL" id="KAJ7392161.1"/>
    </source>
</evidence>
<keyword evidence="2" id="KW-1185">Reference proteome</keyword>
<accession>A0A9X0A2D5</accession>
<proteinExistence type="predicted"/>
<dbReference type="EMBL" id="MU825402">
    <property type="protein sequence ID" value="KAJ7392161.1"/>
    <property type="molecule type" value="Genomic_DNA"/>
</dbReference>
<sequence>MLQSFCGGENKEEKQQMRNGLAVTQTISYPKFEIKSGLGKDGVCERKFELASSVVERNTGCISTREWCLAETTALTPLVTWDLWWTESCICIKRSDAECQLAVADVTVAHMQAFMQTNCFREKIREIIAEVLVDEAVGSFSETEEEGEDYHACTPTISRCCSTESLQNNLSFKEKIYTVAFNKFLQFFCMYDCFSILSA</sequence>
<reference evidence="1" key="1">
    <citation type="submission" date="2023-01" db="EMBL/GenBank/DDBJ databases">
        <title>Genome assembly of the deep-sea coral Lophelia pertusa.</title>
        <authorList>
            <person name="Herrera S."/>
            <person name="Cordes E."/>
        </authorList>
    </citation>
    <scope>NUCLEOTIDE SEQUENCE</scope>
    <source>
        <strain evidence="1">USNM1676648</strain>
        <tissue evidence="1">Polyp</tissue>
    </source>
</reference>
<evidence type="ECO:0000313" key="2">
    <source>
        <dbReference type="Proteomes" id="UP001163046"/>
    </source>
</evidence>
<comment type="caution">
    <text evidence="1">The sequence shown here is derived from an EMBL/GenBank/DDBJ whole genome shotgun (WGS) entry which is preliminary data.</text>
</comment>
<dbReference type="Proteomes" id="UP001163046">
    <property type="component" value="Unassembled WGS sequence"/>
</dbReference>
<organism evidence="1 2">
    <name type="scientific">Desmophyllum pertusum</name>
    <dbReference type="NCBI Taxonomy" id="174260"/>
    <lineage>
        <taxon>Eukaryota</taxon>
        <taxon>Metazoa</taxon>
        <taxon>Cnidaria</taxon>
        <taxon>Anthozoa</taxon>
        <taxon>Hexacorallia</taxon>
        <taxon>Scleractinia</taxon>
        <taxon>Caryophylliina</taxon>
        <taxon>Caryophylliidae</taxon>
        <taxon>Desmophyllum</taxon>
    </lineage>
</organism>